<feature type="transmembrane region" description="Helical" evidence="1">
    <location>
        <begin position="7"/>
        <end position="28"/>
    </location>
</feature>
<sequence length="158" mass="17664">MYDRLLLIRIATLFINLPCLILLTYPIIVKPLIMEVPFLIIGATLLVYNTLSFMGSFIKNYVNKPKSVKRACTKAFCSTLNSISSALGFFHLFTVTLLPLIIVSCSTLLYVEGSLDLILLLGFVLLSIVLFLFGASTIVTLIERVKINRERLGYNVLV</sequence>
<feature type="transmembrane region" description="Helical" evidence="1">
    <location>
        <begin position="40"/>
        <end position="62"/>
    </location>
</feature>
<organism evidence="2 3">
    <name type="scientific">Cedratvirus kamchatka</name>
    <dbReference type="NCBI Taxonomy" id="2716914"/>
    <lineage>
        <taxon>Viruses</taxon>
        <taxon>Pithoviruses</taxon>
        <taxon>Orthocedratvirinae</taxon>
        <taxon>Alphacedratvirus</taxon>
        <taxon>Alphacedratvirus rossiense</taxon>
    </lineage>
</organism>
<reference evidence="2" key="1">
    <citation type="submission" date="2019-12" db="EMBL/GenBank/DDBJ databases">
        <title>The DNA Methylation Landscape of Giant Viruses.</title>
        <authorList>
            <person name="Jeudy S."/>
            <person name="Rigou S."/>
            <person name="Alempic J.-M."/>
            <person name="Claverie J.-M."/>
            <person name="Abergel C."/>
            <person name="Legendre M."/>
        </authorList>
    </citation>
    <scope>NUCLEOTIDE SEQUENCE</scope>
    <source>
        <strain evidence="2">P4</strain>
    </source>
</reference>
<feature type="transmembrane region" description="Helical" evidence="1">
    <location>
        <begin position="83"/>
        <end position="111"/>
    </location>
</feature>
<feature type="transmembrane region" description="Helical" evidence="1">
    <location>
        <begin position="117"/>
        <end position="142"/>
    </location>
</feature>
<protein>
    <submittedName>
        <fullName evidence="2">Transmembrane protein</fullName>
    </submittedName>
</protein>
<evidence type="ECO:0000313" key="2">
    <source>
        <dbReference type="EMBL" id="QIN54219.1"/>
    </source>
</evidence>
<keyword evidence="1" id="KW-0472">Membrane</keyword>
<keyword evidence="1" id="KW-1133">Transmembrane helix</keyword>
<keyword evidence="1 2" id="KW-0812">Transmembrane</keyword>
<evidence type="ECO:0000256" key="1">
    <source>
        <dbReference type="SAM" id="Phobius"/>
    </source>
</evidence>
<dbReference type="Proteomes" id="UP001224087">
    <property type="component" value="Segment"/>
</dbReference>
<dbReference type="EMBL" id="MN873693">
    <property type="protein sequence ID" value="QIN54219.1"/>
    <property type="molecule type" value="Genomic_DNA"/>
</dbReference>
<keyword evidence="3" id="KW-1185">Reference proteome</keyword>
<evidence type="ECO:0000313" key="3">
    <source>
        <dbReference type="Proteomes" id="UP001224087"/>
    </source>
</evidence>
<name>A0A6G8MYN3_9VIRU</name>
<accession>A0A6G8MYN3</accession>
<gene>
    <name evidence="2" type="primary">ck94</name>
</gene>
<proteinExistence type="predicted"/>